<name>A0A7W9JJU3_9MICC</name>
<dbReference type="Proteomes" id="UP000567246">
    <property type="component" value="Unassembled WGS sequence"/>
</dbReference>
<comment type="caution">
    <text evidence="1">The sequence shown here is derived from an EMBL/GenBank/DDBJ whole genome shotgun (WGS) entry which is preliminary data.</text>
</comment>
<gene>
    <name evidence="1" type="ORF">HDA33_001111</name>
</gene>
<dbReference type="AlphaFoldDB" id="A0A7W9JJU3"/>
<keyword evidence="2" id="KW-1185">Reference proteome</keyword>
<dbReference type="EMBL" id="JACHMW010000001">
    <property type="protein sequence ID" value="MBB5848547.1"/>
    <property type="molecule type" value="Genomic_DNA"/>
</dbReference>
<accession>A0A7W9JJU3</accession>
<organism evidence="1 2">
    <name type="scientific">Micrococcus endophyticus</name>
    <dbReference type="NCBI Taxonomy" id="455343"/>
    <lineage>
        <taxon>Bacteria</taxon>
        <taxon>Bacillati</taxon>
        <taxon>Actinomycetota</taxon>
        <taxon>Actinomycetes</taxon>
        <taxon>Micrococcales</taxon>
        <taxon>Micrococcaceae</taxon>
        <taxon>Micrococcus</taxon>
    </lineage>
</organism>
<reference evidence="1 2" key="1">
    <citation type="submission" date="2020-08" db="EMBL/GenBank/DDBJ databases">
        <title>Sequencing the genomes of 1000 actinobacteria strains.</title>
        <authorList>
            <person name="Klenk H.-P."/>
        </authorList>
    </citation>
    <scope>NUCLEOTIDE SEQUENCE [LARGE SCALE GENOMIC DNA]</scope>
    <source>
        <strain evidence="1 2">DSM 17945</strain>
    </source>
</reference>
<proteinExistence type="predicted"/>
<sequence length="94" mass="10465">MPAAEWDAVTAALAEPSPEEWYCYDTDSRDTPLAGPQVIEDWSVLTAVLRETAEPPQGGGRTTDQAAAILRLWVTRRFRRGDARLTDVPRHPDC</sequence>
<evidence type="ECO:0000313" key="2">
    <source>
        <dbReference type="Proteomes" id="UP000567246"/>
    </source>
</evidence>
<protein>
    <submittedName>
        <fullName evidence="1">Uncharacterized protein</fullName>
    </submittedName>
</protein>
<evidence type="ECO:0000313" key="1">
    <source>
        <dbReference type="EMBL" id="MBB5848547.1"/>
    </source>
</evidence>
<dbReference type="RefSeq" id="WP_184171727.1">
    <property type="nucleotide sequence ID" value="NZ_BAABAG010000001.1"/>
</dbReference>